<accession>A0ABQ5GE01</accession>
<keyword evidence="8" id="KW-1185">Reference proteome</keyword>
<dbReference type="PROSITE" id="PS50994">
    <property type="entry name" value="INTEGRASE"/>
    <property type="match status" value="1"/>
</dbReference>
<feature type="region of interest" description="Disordered" evidence="4">
    <location>
        <begin position="345"/>
        <end position="447"/>
    </location>
</feature>
<feature type="compositionally biased region" description="Polar residues" evidence="4">
    <location>
        <begin position="945"/>
        <end position="963"/>
    </location>
</feature>
<keyword evidence="5" id="KW-0812">Transmembrane</keyword>
<feature type="compositionally biased region" description="Polar residues" evidence="4">
    <location>
        <begin position="1014"/>
        <end position="1025"/>
    </location>
</feature>
<dbReference type="PANTHER" id="PTHR42648:SF32">
    <property type="entry name" value="RIBONUCLEASE H-LIKE DOMAIN, GAG-PRE-INTEGRASE DOMAIN PROTEIN-RELATED"/>
    <property type="match status" value="1"/>
</dbReference>
<organism evidence="7 8">
    <name type="scientific">Tanacetum coccineum</name>
    <dbReference type="NCBI Taxonomy" id="301880"/>
    <lineage>
        <taxon>Eukaryota</taxon>
        <taxon>Viridiplantae</taxon>
        <taxon>Streptophyta</taxon>
        <taxon>Embryophyta</taxon>
        <taxon>Tracheophyta</taxon>
        <taxon>Spermatophyta</taxon>
        <taxon>Magnoliopsida</taxon>
        <taxon>eudicotyledons</taxon>
        <taxon>Gunneridae</taxon>
        <taxon>Pentapetalae</taxon>
        <taxon>asterids</taxon>
        <taxon>campanulids</taxon>
        <taxon>Asterales</taxon>
        <taxon>Asteraceae</taxon>
        <taxon>Asteroideae</taxon>
        <taxon>Anthemideae</taxon>
        <taxon>Anthemidinae</taxon>
        <taxon>Tanacetum</taxon>
    </lineage>
</organism>
<evidence type="ECO:0000256" key="3">
    <source>
        <dbReference type="SAM" id="Coils"/>
    </source>
</evidence>
<dbReference type="SUPFAM" id="SSF53098">
    <property type="entry name" value="Ribonuclease H-like"/>
    <property type="match status" value="1"/>
</dbReference>
<keyword evidence="1" id="KW-0479">Metal-binding</keyword>
<dbReference type="SUPFAM" id="SSF56672">
    <property type="entry name" value="DNA/RNA polymerases"/>
    <property type="match status" value="1"/>
</dbReference>
<dbReference type="EMBL" id="BQNB010018342">
    <property type="protein sequence ID" value="GJT73339.1"/>
    <property type="molecule type" value="Genomic_DNA"/>
</dbReference>
<feature type="compositionally biased region" description="Low complexity" evidence="4">
    <location>
        <begin position="385"/>
        <end position="394"/>
    </location>
</feature>
<dbReference type="InterPro" id="IPR057670">
    <property type="entry name" value="SH3_retrovirus"/>
</dbReference>
<feature type="transmembrane region" description="Helical" evidence="5">
    <location>
        <begin position="1672"/>
        <end position="1695"/>
    </location>
</feature>
<dbReference type="InterPro" id="IPR001584">
    <property type="entry name" value="Integrase_cat-core"/>
</dbReference>
<feature type="compositionally biased region" description="Basic and acidic residues" evidence="4">
    <location>
        <begin position="360"/>
        <end position="371"/>
    </location>
</feature>
<dbReference type="Proteomes" id="UP001151760">
    <property type="component" value="Unassembled WGS sequence"/>
</dbReference>
<dbReference type="InterPro" id="IPR039537">
    <property type="entry name" value="Retrotran_Ty1/copia-like"/>
</dbReference>
<dbReference type="Pfam" id="PF07727">
    <property type="entry name" value="RVT_2"/>
    <property type="match status" value="1"/>
</dbReference>
<evidence type="ECO:0000313" key="8">
    <source>
        <dbReference type="Proteomes" id="UP001151760"/>
    </source>
</evidence>
<feature type="domain" description="Integrase catalytic" evidence="6">
    <location>
        <begin position="640"/>
        <end position="806"/>
    </location>
</feature>
<reference evidence="7" key="1">
    <citation type="journal article" date="2022" name="Int. J. Mol. Sci.">
        <title>Draft Genome of Tanacetum Coccineum: Genomic Comparison of Closely Related Tanacetum-Family Plants.</title>
        <authorList>
            <person name="Yamashiro T."/>
            <person name="Shiraishi A."/>
            <person name="Nakayama K."/>
            <person name="Satake H."/>
        </authorList>
    </citation>
    <scope>NUCLEOTIDE SEQUENCE</scope>
</reference>
<keyword evidence="3" id="KW-0175">Coiled coil</keyword>
<feature type="region of interest" description="Disordered" evidence="4">
    <location>
        <begin position="945"/>
        <end position="967"/>
    </location>
</feature>
<feature type="region of interest" description="Disordered" evidence="4">
    <location>
        <begin position="899"/>
        <end position="928"/>
    </location>
</feature>
<dbReference type="InterPro" id="IPR043502">
    <property type="entry name" value="DNA/RNA_pol_sf"/>
</dbReference>
<keyword evidence="5" id="KW-1133">Transmembrane helix</keyword>
<dbReference type="Pfam" id="PF25597">
    <property type="entry name" value="SH3_retrovirus"/>
    <property type="match status" value="1"/>
</dbReference>
<proteinExistence type="predicted"/>
<reference evidence="7" key="2">
    <citation type="submission" date="2022-01" db="EMBL/GenBank/DDBJ databases">
        <authorList>
            <person name="Yamashiro T."/>
            <person name="Shiraishi A."/>
            <person name="Satake H."/>
            <person name="Nakayama K."/>
        </authorList>
    </citation>
    <scope>NUCLEOTIDE SEQUENCE</scope>
</reference>
<feature type="compositionally biased region" description="Low complexity" evidence="4">
    <location>
        <begin position="420"/>
        <end position="431"/>
    </location>
</feature>
<evidence type="ECO:0000256" key="2">
    <source>
        <dbReference type="ARBA" id="ARBA00022801"/>
    </source>
</evidence>
<keyword evidence="2" id="KW-0378">Hydrolase</keyword>
<dbReference type="PANTHER" id="PTHR42648">
    <property type="entry name" value="TRANSPOSASE, PUTATIVE-RELATED"/>
    <property type="match status" value="1"/>
</dbReference>
<dbReference type="InterPro" id="IPR012337">
    <property type="entry name" value="RNaseH-like_sf"/>
</dbReference>
<feature type="region of interest" description="Disordered" evidence="4">
    <location>
        <begin position="26"/>
        <end position="58"/>
    </location>
</feature>
<protein>
    <submittedName>
        <fullName evidence="7">Ribonuclease H-like domain-containing protein</fullName>
    </submittedName>
</protein>
<feature type="coiled-coil region" evidence="3">
    <location>
        <begin position="201"/>
        <end position="270"/>
    </location>
</feature>
<feature type="compositionally biased region" description="Polar residues" evidence="4">
    <location>
        <begin position="372"/>
        <end position="384"/>
    </location>
</feature>
<comment type="caution">
    <text evidence="7">The sequence shown here is derived from an EMBL/GenBank/DDBJ whole genome shotgun (WGS) entry which is preliminary data.</text>
</comment>
<feature type="region of interest" description="Disordered" evidence="4">
    <location>
        <begin position="1014"/>
        <end position="1052"/>
    </location>
</feature>
<dbReference type="InterPro" id="IPR036397">
    <property type="entry name" value="RNaseH_sf"/>
</dbReference>
<evidence type="ECO:0000256" key="5">
    <source>
        <dbReference type="SAM" id="Phobius"/>
    </source>
</evidence>
<feature type="compositionally biased region" description="Basic and acidic residues" evidence="4">
    <location>
        <begin position="395"/>
        <end position="404"/>
    </location>
</feature>
<evidence type="ECO:0000256" key="1">
    <source>
        <dbReference type="ARBA" id="ARBA00022723"/>
    </source>
</evidence>
<dbReference type="Gene3D" id="3.30.420.10">
    <property type="entry name" value="Ribonuclease H-like superfamily/Ribonuclease H"/>
    <property type="match status" value="1"/>
</dbReference>
<dbReference type="Pfam" id="PF00665">
    <property type="entry name" value="rve"/>
    <property type="match status" value="1"/>
</dbReference>
<sequence>MCFSLEPLPESWRQFLSLRAKEDCVGSSSTSQNKPAVHGSNSSSSYPSYFPSPQTSSNEHSIKVSKVVDDVVYSLLADHEKDQQLCFDDLDQLNKQDLEEWMCGYELGQYSEIRSENKVFGFYGMMSSCAVDSADCVVVSAEGFVSADCSVSAGGAQISDQPLAFVGEVHSCSLCHDSKYHSIFKQYSDLRNQFDATVISLNSHKEAVKTFERQIKHYQKNQLAYEEKIRVLSYDLADKSNILEYKEKLINQASQEKPELLAKLDKELANQEKWSKHGQNLFKLIDSSMTARTKKGLGFHNLVGDDDWGFGNSEFSVFTTDLEDIGANPIYNRFDKVDHMNAVPPPMTGNYMPTSNASDDNEKVREYRKQTSETTEIKTPTGSLANSNDSAFFDFSDRSSEPSPKDFSSFDSSMECSEPSTSDNDSQDSTSVKSTGSASEETRVTGSILGPYMSNASVPSVSFSCNSKTKCDNVGSLNKRSLFSNHKSSTSKSCFVCGSTKHLIKDCDYYEKRLDKGRGSRNNASKRKTPIDISADRSNPICADSYNSAEASIPAGYVIPARRARNGRPTTPYVQPFSHPQMPLHRLPSHNGHFYAYLNYLNSFYGESANTKRFTSSQGNITCLLAKASVDESTKWHRSLIHQPLHLLHMDLFGPVSVRSINHKIYCLVITDEYTRFSWVFFMEHKSETYLLLKDFITLVENQFNLKVKCIRCDHGTEFKNAKFIDFCREKGIKRDYSNPRTPQQNGVAERKNRTLIEAACTMLADSLLPTMFWAEAVHTACYVLNRVLVTKPHNKTPYELLTGEVPSISYFKPFGCHVTILNTSDPLGKFDGKSDEGYIVGYSTHGRAYRVYNLASHRIEETMNLNFLENKPNIQGTGQAWYFDLDYLTDSLNYSRSSSTNLSAGTQATASTYAGSQDHDDSDSDDEQDVIIIPSYPTTSFVNAAKSTNDQVSPSVTPSSVKDQAEKDALTELQRQAQAGMNLSKTFSVSAERSPPTSPVSAEAFNFAGRTINSAGRKSNSAGRSQDDLGGPSLRFPTPSELESSDLHDGSKIYNYPDSGIFTSSSYDDEYTGPDVTNMKSTIDVNPTATTRVHNVHSPSLIIGNVSSPVQTRSQLKEKKQSASAFVSYIQHQRRNNHIDFQLCMFACFLSQMEPASVDQALNDPDWVEAMQEEMQQFKNQQVWVLVELPKGKRAIGTKWILKNKRDARGIVCRNKARLVAQGHRQEEGIDYTEVFAPVARVEAIRLFLAFASFMGFMVYQMDVKSAFLNGKIEEEVYVTQPKGFVDPQHPKKVYKVVKALYGLHQAPRAWYATLSSFLLKNGYRRGTIDQTLFLKKNAKDIILVQVYVDDIIFGSTRQDWSDEFESLMQSEFEMSSMGQLTFFLGLQVDQRKDGIFIHQQKYVQDILTKFDMVDNKAASTPFEPPKLKDNSSSDAAVNVHYYRSMIGSLMYLTASRPDIMFAVSACARNQVSPTTSNLLAVKRIFKYLKAFPKLGLWYPRDSPFHLEAFSDSDYAGAAGDRKSTTGGCQYLGRRLISWQCKKQTIVATSSCEAEYVAAASCCGQFMAYGKGCGNSMIRWLALYQNVDWRFQLFTGLATPELMATGKETSNHLGSVDDSLPSFETCLAFQHPVADLITFANMFYIVADTFFQDSTRPSRLASTVAVGCHVILAQLLWCIHIVLLSILQVLKILIYY</sequence>
<evidence type="ECO:0000259" key="6">
    <source>
        <dbReference type="PROSITE" id="PS50994"/>
    </source>
</evidence>
<keyword evidence="5" id="KW-0472">Membrane</keyword>
<evidence type="ECO:0000256" key="4">
    <source>
        <dbReference type="SAM" id="MobiDB-lite"/>
    </source>
</evidence>
<dbReference type="InterPro" id="IPR013103">
    <property type="entry name" value="RVT_2"/>
</dbReference>
<gene>
    <name evidence="7" type="ORF">Tco_1032625</name>
</gene>
<feature type="compositionally biased region" description="Low complexity" evidence="4">
    <location>
        <begin position="40"/>
        <end position="57"/>
    </location>
</feature>
<feature type="compositionally biased region" description="Polar residues" evidence="4">
    <location>
        <begin position="899"/>
        <end position="916"/>
    </location>
</feature>
<evidence type="ECO:0000313" key="7">
    <source>
        <dbReference type="EMBL" id="GJT73339.1"/>
    </source>
</evidence>
<name>A0ABQ5GE01_9ASTR</name>
<dbReference type="CDD" id="cd09272">
    <property type="entry name" value="RNase_HI_RT_Ty1"/>
    <property type="match status" value="1"/>
</dbReference>